<dbReference type="GO" id="GO:0004407">
    <property type="term" value="F:histone deacetylase activity"/>
    <property type="evidence" value="ECO:0007669"/>
    <property type="project" value="TreeGrafter"/>
</dbReference>
<evidence type="ECO:0000256" key="2">
    <source>
        <dbReference type="ARBA" id="ARBA00005947"/>
    </source>
</evidence>
<dbReference type="Proteomes" id="UP000028302">
    <property type="component" value="Unassembled WGS sequence"/>
</dbReference>
<sequence length="343" mass="37292">MLTFHDHRTQNRRSTSELAGGELIAPLECPERVDMIADRIREVGLGDIRGATMHGLEPIAAVHDPAYIDFIENAWADWRAAGYTGEAIATVWPTRRTRSDFVPQNIDGKLGYYALAAETAIEAGTWEAARASVDIALTALDHVQTTGEAAFGLCRPPGHHAAFDQYGGYCFFNNAAIAAQAAREAGASRVAILDVDYHHGNGTQQIFYDRDDVLFVSLHCDPVHEFPHYLGRPDERGAGAGEGYNRNHALPPGTDYTTWVAELEAAMSGIDDYDPDLVIVSLGVDTFEGDPIGSFKLVSDDFTDYGRRLAGMKRPTLFLMEGGYAVAEIGINAVNVLAGFDRG</sequence>
<dbReference type="EMBL" id="APNK01000009">
    <property type="protein sequence ID" value="KEZ77777.1"/>
    <property type="molecule type" value="Genomic_DNA"/>
</dbReference>
<evidence type="ECO:0000256" key="1">
    <source>
        <dbReference type="ARBA" id="ARBA00001947"/>
    </source>
</evidence>
<evidence type="ECO:0000313" key="8">
    <source>
        <dbReference type="Proteomes" id="UP000028302"/>
    </source>
</evidence>
<dbReference type="InterPro" id="IPR037138">
    <property type="entry name" value="His_deacetylse_dom_sf"/>
</dbReference>
<comment type="similarity">
    <text evidence="2">Belongs to the histone deacetylase family.</text>
</comment>
<evidence type="ECO:0000256" key="5">
    <source>
        <dbReference type="ARBA" id="ARBA00022833"/>
    </source>
</evidence>
<proteinExistence type="inferred from homology"/>
<reference evidence="7 8" key="1">
    <citation type="submission" date="2013-03" db="EMBL/GenBank/DDBJ databases">
        <title>Salinisphaera hydrothermalis C41B8 Genome Sequencing.</title>
        <authorList>
            <person name="Li C."/>
            <person name="Lai Q."/>
            <person name="Shao Z."/>
        </authorList>
    </citation>
    <scope>NUCLEOTIDE SEQUENCE [LARGE SCALE GENOMIC DNA]</scope>
    <source>
        <strain evidence="7 8">C41B8</strain>
    </source>
</reference>
<dbReference type="Gene3D" id="3.40.800.20">
    <property type="entry name" value="Histone deacetylase domain"/>
    <property type="match status" value="1"/>
</dbReference>
<dbReference type="GO" id="GO:0016787">
    <property type="term" value="F:hydrolase activity"/>
    <property type="evidence" value="ECO:0007669"/>
    <property type="project" value="UniProtKB-KW"/>
</dbReference>
<name>A0A084IM43_SALHC</name>
<dbReference type="RefSeq" id="WP_037336496.1">
    <property type="nucleotide sequence ID" value="NZ_APNK01000009.1"/>
</dbReference>
<dbReference type="AlphaFoldDB" id="A0A084IM43"/>
<evidence type="ECO:0000256" key="4">
    <source>
        <dbReference type="ARBA" id="ARBA00022801"/>
    </source>
</evidence>
<keyword evidence="8" id="KW-1185">Reference proteome</keyword>
<keyword evidence="4" id="KW-0378">Hydrolase</keyword>
<protein>
    <submittedName>
        <fullName evidence="7">Histone deacetylase superfamily protein</fullName>
    </submittedName>
</protein>
<dbReference type="InterPro" id="IPR023801">
    <property type="entry name" value="His_deacetylse_dom"/>
</dbReference>
<organism evidence="7 8">
    <name type="scientific">Salinisphaera hydrothermalis (strain C41B8)</name>
    <dbReference type="NCBI Taxonomy" id="1304275"/>
    <lineage>
        <taxon>Bacteria</taxon>
        <taxon>Pseudomonadati</taxon>
        <taxon>Pseudomonadota</taxon>
        <taxon>Gammaproteobacteria</taxon>
        <taxon>Salinisphaerales</taxon>
        <taxon>Salinisphaeraceae</taxon>
        <taxon>Salinisphaera</taxon>
    </lineage>
</organism>
<gene>
    <name evidence="7" type="ORF">C41B8_08175</name>
</gene>
<dbReference type="OrthoDB" id="9808367at2"/>
<comment type="cofactor">
    <cofactor evidence="1">
        <name>Zn(2+)</name>
        <dbReference type="ChEBI" id="CHEBI:29105"/>
    </cofactor>
</comment>
<evidence type="ECO:0000313" key="7">
    <source>
        <dbReference type="EMBL" id="KEZ77777.1"/>
    </source>
</evidence>
<dbReference type="PANTHER" id="PTHR10625:SF17">
    <property type="entry name" value="HISTONE DEACETYLASE 8"/>
    <property type="match status" value="1"/>
</dbReference>
<evidence type="ECO:0000256" key="3">
    <source>
        <dbReference type="ARBA" id="ARBA00022723"/>
    </source>
</evidence>
<dbReference type="eggNOG" id="COG0123">
    <property type="taxonomic scope" value="Bacteria"/>
</dbReference>
<accession>A0A084IM43</accession>
<dbReference type="InterPro" id="IPR000286">
    <property type="entry name" value="HDACs"/>
</dbReference>
<dbReference type="CDD" id="cd10001">
    <property type="entry name" value="HDAC_classII_APAH"/>
    <property type="match status" value="1"/>
</dbReference>
<comment type="caution">
    <text evidence="7">The sequence shown here is derived from an EMBL/GenBank/DDBJ whole genome shotgun (WGS) entry which is preliminary data.</text>
</comment>
<dbReference type="GO" id="GO:0040029">
    <property type="term" value="P:epigenetic regulation of gene expression"/>
    <property type="evidence" value="ECO:0007669"/>
    <property type="project" value="TreeGrafter"/>
</dbReference>
<keyword evidence="5" id="KW-0862">Zinc</keyword>
<dbReference type="PANTHER" id="PTHR10625">
    <property type="entry name" value="HISTONE DEACETYLASE HDAC1-RELATED"/>
    <property type="match status" value="1"/>
</dbReference>
<feature type="domain" description="Histone deacetylase" evidence="6">
    <location>
        <begin position="28"/>
        <end position="336"/>
    </location>
</feature>
<dbReference type="PATRIC" id="fig|1304275.5.peg.1667"/>
<dbReference type="GO" id="GO:0046872">
    <property type="term" value="F:metal ion binding"/>
    <property type="evidence" value="ECO:0007669"/>
    <property type="project" value="UniProtKB-KW"/>
</dbReference>
<dbReference type="PRINTS" id="PR01270">
    <property type="entry name" value="HDASUPER"/>
</dbReference>
<keyword evidence="3" id="KW-0479">Metal-binding</keyword>
<dbReference type="STRING" id="1304275.C41B8_08175"/>
<dbReference type="Pfam" id="PF00850">
    <property type="entry name" value="Hist_deacetyl"/>
    <property type="match status" value="1"/>
</dbReference>
<dbReference type="SUPFAM" id="SSF52768">
    <property type="entry name" value="Arginase/deacetylase"/>
    <property type="match status" value="1"/>
</dbReference>
<evidence type="ECO:0000259" key="6">
    <source>
        <dbReference type="Pfam" id="PF00850"/>
    </source>
</evidence>
<dbReference type="InterPro" id="IPR023696">
    <property type="entry name" value="Ureohydrolase_dom_sf"/>
</dbReference>